<evidence type="ECO:0000313" key="9">
    <source>
        <dbReference type="Proteomes" id="UP000198546"/>
    </source>
</evidence>
<feature type="domain" description="NADP-dependent oxidoreductase" evidence="7">
    <location>
        <begin position="34"/>
        <end position="271"/>
    </location>
</feature>
<keyword evidence="3" id="KW-0560">Oxidoreductase</keyword>
<evidence type="ECO:0000259" key="7">
    <source>
        <dbReference type="Pfam" id="PF00248"/>
    </source>
</evidence>
<dbReference type="GO" id="GO:0016616">
    <property type="term" value="F:oxidoreductase activity, acting on the CH-OH group of donors, NAD or NADP as acceptor"/>
    <property type="evidence" value="ECO:0007669"/>
    <property type="project" value="UniProtKB-ARBA"/>
</dbReference>
<evidence type="ECO:0000256" key="4">
    <source>
        <dbReference type="PIRSR" id="PIRSR000097-1"/>
    </source>
</evidence>
<keyword evidence="2" id="KW-0521">NADP</keyword>
<dbReference type="SUPFAM" id="SSF51430">
    <property type="entry name" value="NAD(P)-linked oxidoreductase"/>
    <property type="match status" value="1"/>
</dbReference>
<evidence type="ECO:0000256" key="5">
    <source>
        <dbReference type="PIRSR" id="PIRSR000097-2"/>
    </source>
</evidence>
<name>A0A1G6ZGJ8_9ACTN</name>
<dbReference type="Proteomes" id="UP000198546">
    <property type="component" value="Chromosome i"/>
</dbReference>
<protein>
    <submittedName>
        <fullName evidence="8">Aldo/keto reductase</fullName>
    </submittedName>
</protein>
<evidence type="ECO:0000256" key="1">
    <source>
        <dbReference type="ARBA" id="ARBA00007905"/>
    </source>
</evidence>
<dbReference type="PROSITE" id="PS00062">
    <property type="entry name" value="ALDOKETO_REDUCTASE_2"/>
    <property type="match status" value="1"/>
</dbReference>
<dbReference type="Pfam" id="PF00248">
    <property type="entry name" value="Aldo_ket_red"/>
    <property type="match status" value="1"/>
</dbReference>
<keyword evidence="9" id="KW-1185">Reference proteome</keyword>
<dbReference type="InterPro" id="IPR023210">
    <property type="entry name" value="NADP_OxRdtase_dom"/>
</dbReference>
<reference evidence="8 9" key="1">
    <citation type="submission" date="2016-10" db="EMBL/GenBank/DDBJ databases">
        <authorList>
            <person name="de Groot N.N."/>
        </authorList>
    </citation>
    <scope>NUCLEOTIDE SEQUENCE [LARGE SCALE GENOMIC DNA]</scope>
    <source>
        <strain evidence="8 9">MON 2.2</strain>
    </source>
</reference>
<dbReference type="PRINTS" id="PR00069">
    <property type="entry name" value="ALDKETRDTASE"/>
</dbReference>
<dbReference type="PANTHER" id="PTHR43827:SF3">
    <property type="entry name" value="NADP-DEPENDENT OXIDOREDUCTASE DOMAIN-CONTAINING PROTEIN"/>
    <property type="match status" value="1"/>
</dbReference>
<dbReference type="PIRSF" id="PIRSF000097">
    <property type="entry name" value="AKR"/>
    <property type="match status" value="1"/>
</dbReference>
<dbReference type="InterPro" id="IPR018170">
    <property type="entry name" value="Aldo/ket_reductase_CS"/>
</dbReference>
<evidence type="ECO:0000256" key="6">
    <source>
        <dbReference type="PIRSR" id="PIRSR000097-3"/>
    </source>
</evidence>
<dbReference type="PROSITE" id="PS00798">
    <property type="entry name" value="ALDOKETO_REDUCTASE_1"/>
    <property type="match status" value="1"/>
</dbReference>
<evidence type="ECO:0000313" key="8">
    <source>
        <dbReference type="EMBL" id="SDE01591.1"/>
    </source>
</evidence>
<evidence type="ECO:0000256" key="3">
    <source>
        <dbReference type="ARBA" id="ARBA00023002"/>
    </source>
</evidence>
<gene>
    <name evidence="8" type="ORF">SAMN04489747_2284</name>
</gene>
<dbReference type="PANTHER" id="PTHR43827">
    <property type="entry name" value="2,5-DIKETO-D-GLUCONIC ACID REDUCTASE"/>
    <property type="match status" value="1"/>
</dbReference>
<dbReference type="Gene3D" id="3.20.20.100">
    <property type="entry name" value="NADP-dependent oxidoreductase domain"/>
    <property type="match status" value="1"/>
</dbReference>
<dbReference type="AlphaFoldDB" id="A0A1G6ZGJ8"/>
<evidence type="ECO:0000256" key="2">
    <source>
        <dbReference type="ARBA" id="ARBA00022857"/>
    </source>
</evidence>
<dbReference type="InterPro" id="IPR036812">
    <property type="entry name" value="NAD(P)_OxRdtase_dom_sf"/>
</dbReference>
<dbReference type="PROSITE" id="PS00063">
    <property type="entry name" value="ALDOKETO_REDUCTASE_3"/>
    <property type="match status" value="1"/>
</dbReference>
<comment type="similarity">
    <text evidence="1">Belongs to the aldo/keto reductase family.</text>
</comment>
<feature type="binding site" evidence="5">
    <location>
        <position position="119"/>
    </location>
    <ligand>
        <name>substrate</name>
    </ligand>
</feature>
<proteinExistence type="inferred from homology"/>
<accession>A0A1G6ZGJ8</accession>
<dbReference type="InterPro" id="IPR020471">
    <property type="entry name" value="AKR"/>
</dbReference>
<dbReference type="EMBL" id="LT629688">
    <property type="protein sequence ID" value="SDE01591.1"/>
    <property type="molecule type" value="Genomic_DNA"/>
</dbReference>
<feature type="active site" description="Proton donor" evidence="4">
    <location>
        <position position="61"/>
    </location>
</feature>
<sequence length="289" mass="31019">MSGEGPGTATATLARTVTLRGGVTVPQLGLGVFQVPDEDAQRVVEQALELGYRHIDTATAYVNEPGVGAAIAASGLPREEVFVTSKLRNGDQGAETALRAYEQSCRLLGLDALDLYLIHWPNPAAGLWQASWRSLEMLHQRGQVRAIGVSNFMPEHLAELAATADELPAVNQVELHPTFQQADVVAACRQHDIVVEGYSPLGQGADLEAPAVIGAAAELGVTPAQVVLAWHLRRGHVIIPKTVSPTRMRENSSLDDVELSDEQVAAIDALEAGRRIFSDPRTFSLSQIR</sequence>
<dbReference type="CDD" id="cd19071">
    <property type="entry name" value="AKR_AKR1-5-like"/>
    <property type="match status" value="1"/>
</dbReference>
<dbReference type="RefSeq" id="WP_231946273.1">
    <property type="nucleotide sequence ID" value="NZ_LT629688.1"/>
</dbReference>
<feature type="site" description="Lowers pKa of active site Tyr" evidence="6">
    <location>
        <position position="86"/>
    </location>
</feature>
<dbReference type="STRING" id="675864.SAMN04489747_2284"/>
<dbReference type="FunFam" id="3.20.20.100:FF:000015">
    <property type="entry name" value="Oxidoreductase, aldo/keto reductase family"/>
    <property type="match status" value="1"/>
</dbReference>
<organism evidence="8 9">
    <name type="scientific">Auraticoccus monumenti</name>
    <dbReference type="NCBI Taxonomy" id="675864"/>
    <lineage>
        <taxon>Bacteria</taxon>
        <taxon>Bacillati</taxon>
        <taxon>Actinomycetota</taxon>
        <taxon>Actinomycetes</taxon>
        <taxon>Propionibacteriales</taxon>
        <taxon>Propionibacteriaceae</taxon>
        <taxon>Auraticoccus</taxon>
    </lineage>
</organism>